<dbReference type="PANTHER" id="PTHR33619">
    <property type="entry name" value="POLYSACCHARIDE EXPORT PROTEIN GFCE-RELATED"/>
    <property type="match status" value="1"/>
</dbReference>
<evidence type="ECO:0000256" key="14">
    <source>
        <dbReference type="ARBA" id="ARBA00023288"/>
    </source>
</evidence>
<evidence type="ECO:0000259" key="16">
    <source>
        <dbReference type="Pfam" id="PF02563"/>
    </source>
</evidence>
<evidence type="ECO:0000256" key="12">
    <source>
        <dbReference type="ARBA" id="ARBA00023139"/>
    </source>
</evidence>
<evidence type="ECO:0000256" key="4">
    <source>
        <dbReference type="ARBA" id="ARBA00022452"/>
    </source>
</evidence>
<keyword evidence="19" id="KW-1185">Reference proteome</keyword>
<keyword evidence="13" id="KW-0998">Cell outer membrane</keyword>
<evidence type="ECO:0000256" key="13">
    <source>
        <dbReference type="ARBA" id="ARBA00023237"/>
    </source>
</evidence>
<evidence type="ECO:0000259" key="17">
    <source>
        <dbReference type="Pfam" id="PF22461"/>
    </source>
</evidence>
<gene>
    <name evidence="18" type="ORF">BX592_11928</name>
</gene>
<feature type="domain" description="SLBB" evidence="17">
    <location>
        <begin position="236"/>
        <end position="314"/>
    </location>
</feature>
<keyword evidence="6" id="KW-0812">Transmembrane</keyword>
<dbReference type="GO" id="GO:0015159">
    <property type="term" value="F:polysaccharide transmembrane transporter activity"/>
    <property type="evidence" value="ECO:0007669"/>
    <property type="project" value="InterPro"/>
</dbReference>
<evidence type="ECO:0000256" key="15">
    <source>
        <dbReference type="SAM" id="MobiDB-lite"/>
    </source>
</evidence>
<evidence type="ECO:0000313" key="18">
    <source>
        <dbReference type="EMBL" id="TDY42914.1"/>
    </source>
</evidence>
<dbReference type="InterPro" id="IPR003715">
    <property type="entry name" value="Poly_export_N"/>
</dbReference>
<keyword evidence="14" id="KW-0449">Lipoprotein</keyword>
<evidence type="ECO:0000256" key="10">
    <source>
        <dbReference type="ARBA" id="ARBA00023114"/>
    </source>
</evidence>
<dbReference type="Pfam" id="PF22461">
    <property type="entry name" value="SLBB_2"/>
    <property type="match status" value="2"/>
</dbReference>
<evidence type="ECO:0000256" key="9">
    <source>
        <dbReference type="ARBA" id="ARBA00023065"/>
    </source>
</evidence>
<evidence type="ECO:0000256" key="1">
    <source>
        <dbReference type="ARBA" id="ARBA00004571"/>
    </source>
</evidence>
<proteinExistence type="inferred from homology"/>
<accession>A0A4R8LI09</accession>
<feature type="domain" description="SLBB" evidence="17">
    <location>
        <begin position="321"/>
        <end position="403"/>
    </location>
</feature>
<dbReference type="Gene3D" id="3.10.560.10">
    <property type="entry name" value="Outer membrane lipoprotein wza domain like"/>
    <property type="match status" value="2"/>
</dbReference>
<dbReference type="PANTHER" id="PTHR33619:SF3">
    <property type="entry name" value="POLYSACCHARIDE EXPORT PROTEIN GFCE-RELATED"/>
    <property type="match status" value="1"/>
</dbReference>
<dbReference type="EMBL" id="SORE01000019">
    <property type="protein sequence ID" value="TDY42914.1"/>
    <property type="molecule type" value="Genomic_DNA"/>
</dbReference>
<keyword evidence="5" id="KW-0762">Sugar transport</keyword>
<dbReference type="Pfam" id="PF02563">
    <property type="entry name" value="Poly_export"/>
    <property type="match status" value="1"/>
</dbReference>
<dbReference type="AlphaFoldDB" id="A0A4R8LI09"/>
<name>A0A4R8LI09_9BURK</name>
<keyword evidence="4" id="KW-1134">Transmembrane beta strand</keyword>
<evidence type="ECO:0000313" key="19">
    <source>
        <dbReference type="Proteomes" id="UP000295509"/>
    </source>
</evidence>
<keyword evidence="9" id="KW-0406">Ion transport</keyword>
<comment type="subcellular location">
    <subcellularLocation>
        <location evidence="1">Cell outer membrane</location>
        <topology evidence="1">Multi-pass membrane protein</topology>
    </subcellularLocation>
</comment>
<evidence type="ECO:0000256" key="6">
    <source>
        <dbReference type="ARBA" id="ARBA00022692"/>
    </source>
</evidence>
<dbReference type="GO" id="GO:0006811">
    <property type="term" value="P:monoatomic ion transport"/>
    <property type="evidence" value="ECO:0007669"/>
    <property type="project" value="UniProtKB-KW"/>
</dbReference>
<evidence type="ECO:0000256" key="5">
    <source>
        <dbReference type="ARBA" id="ARBA00022597"/>
    </source>
</evidence>
<keyword evidence="8" id="KW-0625">Polysaccharide transport</keyword>
<protein>
    <submittedName>
        <fullName evidence="18">Polysaccharide export outer membrane protein</fullName>
    </submittedName>
</protein>
<evidence type="ECO:0000256" key="7">
    <source>
        <dbReference type="ARBA" id="ARBA00022729"/>
    </source>
</evidence>
<keyword evidence="3" id="KW-0813">Transport</keyword>
<dbReference type="Gene3D" id="3.30.1950.10">
    <property type="entry name" value="wza like domain"/>
    <property type="match status" value="1"/>
</dbReference>
<sequence length="433" mass="45626">MGRTMLHSESGFASSVKAVQYGETLADATNSPNPVHGRHGAIVKALRRHLSLVAGAAIVAVLSGCSMAPGMSYSSRVNSAGTIQSDPLASTRPGAPKADGKDVPPPNALVEINSELVSKQEAERPKGVPDGVTALFAKPAPYTLGPGDILSIVVWDHPELNMPEATGGGGQDATGSNSVVSGYTIDNGGMVQYAYIGPVKLSGLTEMEARDLMTTKLAKYIRNPQVTLRITAYRSKRVYVDGEVRNPGLQTLNDMTMTLPEAINRAGGFTTNGDRSQIAVTRNDDTVVVNLPDLIAKGTNPNHIVLRDGDMVRVFSSNDSKVSVLGEVEHPGSFVFNNGRMSLSQALGDAGGINQSSGDASQIFVVRNRESAQPTVFHLDASTPTAMATADSFLLKPNDVVFVDASALVRWARVVGLLLPNMQAAATSRALGY</sequence>
<dbReference type="GO" id="GO:0015288">
    <property type="term" value="F:porin activity"/>
    <property type="evidence" value="ECO:0007669"/>
    <property type="project" value="UniProtKB-KW"/>
</dbReference>
<dbReference type="Proteomes" id="UP000295509">
    <property type="component" value="Unassembled WGS sequence"/>
</dbReference>
<dbReference type="InterPro" id="IPR049712">
    <property type="entry name" value="Poly_export"/>
</dbReference>
<feature type="domain" description="Polysaccharide export protein N-terminal" evidence="16">
    <location>
        <begin position="138"/>
        <end position="230"/>
    </location>
</feature>
<dbReference type="GO" id="GO:0046930">
    <property type="term" value="C:pore complex"/>
    <property type="evidence" value="ECO:0007669"/>
    <property type="project" value="UniProtKB-KW"/>
</dbReference>
<keyword evidence="10" id="KW-0626">Porin</keyword>
<evidence type="ECO:0000256" key="8">
    <source>
        <dbReference type="ARBA" id="ARBA00023047"/>
    </source>
</evidence>
<keyword evidence="7" id="KW-0732">Signal</keyword>
<evidence type="ECO:0000256" key="3">
    <source>
        <dbReference type="ARBA" id="ARBA00022448"/>
    </source>
</evidence>
<dbReference type="GO" id="GO:0009279">
    <property type="term" value="C:cell outer membrane"/>
    <property type="evidence" value="ECO:0007669"/>
    <property type="project" value="UniProtKB-SubCell"/>
</dbReference>
<comment type="caution">
    <text evidence="18">The sequence shown here is derived from an EMBL/GenBank/DDBJ whole genome shotgun (WGS) entry which is preliminary data.</text>
</comment>
<feature type="region of interest" description="Disordered" evidence="15">
    <location>
        <begin position="83"/>
        <end position="104"/>
    </location>
</feature>
<evidence type="ECO:0000256" key="11">
    <source>
        <dbReference type="ARBA" id="ARBA00023136"/>
    </source>
</evidence>
<organism evidence="18 19">
    <name type="scientific">Paraburkholderia rhizosphaerae</name>
    <dbReference type="NCBI Taxonomy" id="480658"/>
    <lineage>
        <taxon>Bacteria</taxon>
        <taxon>Pseudomonadati</taxon>
        <taxon>Pseudomonadota</taxon>
        <taxon>Betaproteobacteria</taxon>
        <taxon>Burkholderiales</taxon>
        <taxon>Burkholderiaceae</taxon>
        <taxon>Paraburkholderia</taxon>
    </lineage>
</organism>
<reference evidence="18 19" key="1">
    <citation type="submission" date="2019-03" db="EMBL/GenBank/DDBJ databases">
        <title>Genomic Encyclopedia of Type Strains, Phase III (KMG-III): the genomes of soil and plant-associated and newly described type strains.</title>
        <authorList>
            <person name="Whitman W."/>
        </authorList>
    </citation>
    <scope>NUCLEOTIDE SEQUENCE [LARGE SCALE GENOMIC DNA]</scope>
    <source>
        <strain evidence="18 19">LMG 29544</strain>
    </source>
</reference>
<keyword evidence="12" id="KW-0564">Palmitate</keyword>
<keyword evidence="11" id="KW-0472">Membrane</keyword>
<evidence type="ECO:0000256" key="2">
    <source>
        <dbReference type="ARBA" id="ARBA00009450"/>
    </source>
</evidence>
<comment type="similarity">
    <text evidence="2">Belongs to the BexD/CtrA/VexA family.</text>
</comment>
<dbReference type="InterPro" id="IPR054765">
    <property type="entry name" value="SLBB_dom"/>
</dbReference>